<dbReference type="AlphaFoldDB" id="A0A0A5G4V5"/>
<accession>A0A0A5G4V5</accession>
<evidence type="ECO:0000256" key="4">
    <source>
        <dbReference type="ARBA" id="ARBA00023157"/>
    </source>
</evidence>
<keyword evidence="2" id="KW-0732">Signal</keyword>
<dbReference type="SUPFAM" id="SSF52833">
    <property type="entry name" value="Thioredoxin-like"/>
    <property type="match status" value="1"/>
</dbReference>
<evidence type="ECO:0000256" key="3">
    <source>
        <dbReference type="ARBA" id="ARBA00023002"/>
    </source>
</evidence>
<dbReference type="PROSITE" id="PS51352">
    <property type="entry name" value="THIOREDOXIN_2"/>
    <property type="match status" value="1"/>
</dbReference>
<keyword evidence="4" id="KW-1015">Disulfide bond</keyword>
<feature type="domain" description="Thioredoxin" evidence="7">
    <location>
        <begin position="34"/>
        <end position="227"/>
    </location>
</feature>
<dbReference type="InterPro" id="IPR036249">
    <property type="entry name" value="Thioredoxin-like_sf"/>
</dbReference>
<dbReference type="PANTHER" id="PTHR13887:SF14">
    <property type="entry name" value="DISULFIDE BOND FORMATION PROTEIN D"/>
    <property type="match status" value="1"/>
</dbReference>
<comment type="caution">
    <text evidence="8">The sequence shown here is derived from an EMBL/GenBank/DDBJ whole genome shotgun (WGS) entry which is preliminary data.</text>
</comment>
<keyword evidence="6" id="KW-0472">Membrane</keyword>
<dbReference type="GO" id="GO:0016491">
    <property type="term" value="F:oxidoreductase activity"/>
    <property type="evidence" value="ECO:0007669"/>
    <property type="project" value="UniProtKB-KW"/>
</dbReference>
<evidence type="ECO:0000313" key="9">
    <source>
        <dbReference type="Proteomes" id="UP000030401"/>
    </source>
</evidence>
<dbReference type="InterPro" id="IPR012336">
    <property type="entry name" value="Thioredoxin-like_fold"/>
</dbReference>
<evidence type="ECO:0000256" key="1">
    <source>
        <dbReference type="ARBA" id="ARBA00005791"/>
    </source>
</evidence>
<reference evidence="8 9" key="1">
    <citation type="submission" date="2013-08" db="EMBL/GenBank/DDBJ databases">
        <authorList>
            <person name="Huang J."/>
            <person name="Wang G."/>
        </authorList>
    </citation>
    <scope>NUCLEOTIDE SEQUENCE [LARGE SCALE GENOMIC DNA]</scope>
    <source>
        <strain evidence="8 9">JSM 072002</strain>
    </source>
</reference>
<keyword evidence="5" id="KW-0676">Redox-active center</keyword>
<dbReference type="OrthoDB" id="117402at2"/>
<dbReference type="Pfam" id="PF13462">
    <property type="entry name" value="Thioredoxin_4"/>
    <property type="match status" value="1"/>
</dbReference>
<evidence type="ECO:0000259" key="7">
    <source>
        <dbReference type="PROSITE" id="PS51352"/>
    </source>
</evidence>
<gene>
    <name evidence="8" type="ORF">N784_02830</name>
</gene>
<dbReference type="Gene3D" id="3.40.30.10">
    <property type="entry name" value="Glutaredoxin"/>
    <property type="match status" value="1"/>
</dbReference>
<evidence type="ECO:0000256" key="6">
    <source>
        <dbReference type="SAM" id="Phobius"/>
    </source>
</evidence>
<keyword evidence="6" id="KW-1133">Transmembrane helix</keyword>
<dbReference type="EMBL" id="AVPG01000009">
    <property type="protein sequence ID" value="KGX87064.1"/>
    <property type="molecule type" value="Genomic_DNA"/>
</dbReference>
<dbReference type="PANTHER" id="PTHR13887">
    <property type="entry name" value="GLUTATHIONE S-TRANSFERASE KAPPA"/>
    <property type="match status" value="1"/>
</dbReference>
<sequence length="228" mass="25731">MASKQQKGSNAWIYWMIAVVVAGAIIMVVLDNKMSGNDTNTEEAVTIDYENQPYIGDEEAPVSIIEFGDYLCPACKNFNEGAIPEIQQELIDSGQAKLYFMHFPVINNDSTKSATFAEVVYQELGNETFWEFHDELYSRQPNHDELEQTPYTDEFLQDTLTTVVDDQEKVEQVMTAYEESSDEIIASDIQLAKDLSVMSTPTMVVNGKVFKGESFEDLKQMVEEAANE</sequence>
<feature type="transmembrane region" description="Helical" evidence="6">
    <location>
        <begin position="12"/>
        <end position="30"/>
    </location>
</feature>
<proteinExistence type="inferred from homology"/>
<dbReference type="Proteomes" id="UP000030401">
    <property type="component" value="Unassembled WGS sequence"/>
</dbReference>
<keyword evidence="6" id="KW-0812">Transmembrane</keyword>
<evidence type="ECO:0000256" key="5">
    <source>
        <dbReference type="ARBA" id="ARBA00023284"/>
    </source>
</evidence>
<organism evidence="8 9">
    <name type="scientific">Pontibacillus litoralis JSM 072002</name>
    <dbReference type="NCBI Taxonomy" id="1385512"/>
    <lineage>
        <taxon>Bacteria</taxon>
        <taxon>Bacillati</taxon>
        <taxon>Bacillota</taxon>
        <taxon>Bacilli</taxon>
        <taxon>Bacillales</taxon>
        <taxon>Bacillaceae</taxon>
        <taxon>Pontibacillus</taxon>
    </lineage>
</organism>
<evidence type="ECO:0000256" key="2">
    <source>
        <dbReference type="ARBA" id="ARBA00022729"/>
    </source>
</evidence>
<name>A0A0A5G4V5_9BACI</name>
<evidence type="ECO:0000313" key="8">
    <source>
        <dbReference type="EMBL" id="KGX87064.1"/>
    </source>
</evidence>
<protein>
    <submittedName>
        <fullName evidence="8">Thiol-disulfide oxidoreductase</fullName>
    </submittedName>
</protein>
<dbReference type="InterPro" id="IPR013766">
    <property type="entry name" value="Thioredoxin_domain"/>
</dbReference>
<keyword evidence="9" id="KW-1185">Reference proteome</keyword>
<dbReference type="eggNOG" id="COG1651">
    <property type="taxonomic scope" value="Bacteria"/>
</dbReference>
<keyword evidence="3" id="KW-0560">Oxidoreductase</keyword>
<dbReference type="STRING" id="1385512.N784_02830"/>
<dbReference type="RefSeq" id="WP_036833881.1">
    <property type="nucleotide sequence ID" value="NZ_AVPG01000009.1"/>
</dbReference>
<comment type="similarity">
    <text evidence="1">Belongs to the thioredoxin family. DsbA subfamily.</text>
</comment>